<evidence type="ECO:0000259" key="9">
    <source>
        <dbReference type="Pfam" id="PF02771"/>
    </source>
</evidence>
<dbReference type="InterPro" id="IPR013786">
    <property type="entry name" value="AcylCoA_DH/ox_N"/>
</dbReference>
<dbReference type="PROSITE" id="PS00072">
    <property type="entry name" value="ACYL_COA_DH_1"/>
    <property type="match status" value="1"/>
</dbReference>
<dbReference type="SUPFAM" id="SSF47203">
    <property type="entry name" value="Acyl-CoA dehydrogenase C-terminal domain-like"/>
    <property type="match status" value="1"/>
</dbReference>
<comment type="cofactor">
    <cofactor evidence="1 6">
        <name>FAD</name>
        <dbReference type="ChEBI" id="CHEBI:57692"/>
    </cofactor>
</comment>
<dbReference type="GO" id="GO:0033539">
    <property type="term" value="P:fatty acid beta-oxidation using acyl-CoA dehydrogenase"/>
    <property type="evidence" value="ECO:0007669"/>
    <property type="project" value="TreeGrafter"/>
</dbReference>
<dbReference type="Pfam" id="PF02770">
    <property type="entry name" value="Acyl-CoA_dh_M"/>
    <property type="match status" value="1"/>
</dbReference>
<gene>
    <name evidence="10" type="ORF">ENJ42_04435</name>
</gene>
<protein>
    <submittedName>
        <fullName evidence="10">Acyl-CoA dehydrogenase</fullName>
    </submittedName>
</protein>
<dbReference type="InterPro" id="IPR046373">
    <property type="entry name" value="Acyl-CoA_Oxase/DH_mid-dom_sf"/>
</dbReference>
<dbReference type="InterPro" id="IPR006089">
    <property type="entry name" value="Acyl-CoA_DH_CS"/>
</dbReference>
<dbReference type="PANTHER" id="PTHR48083">
    <property type="entry name" value="MEDIUM-CHAIN SPECIFIC ACYL-COA DEHYDROGENASE, MITOCHONDRIAL-RELATED"/>
    <property type="match status" value="1"/>
</dbReference>
<evidence type="ECO:0000256" key="6">
    <source>
        <dbReference type="RuleBase" id="RU362125"/>
    </source>
</evidence>
<keyword evidence="5 6" id="KW-0560">Oxidoreductase</keyword>
<dbReference type="Gene3D" id="2.40.110.10">
    <property type="entry name" value="Butyryl-CoA Dehydrogenase, subunit A, domain 2"/>
    <property type="match status" value="1"/>
</dbReference>
<feature type="domain" description="Acyl-CoA oxidase/dehydrogenase middle" evidence="8">
    <location>
        <begin position="123"/>
        <end position="217"/>
    </location>
</feature>
<reference evidence="10" key="1">
    <citation type="journal article" date="2020" name="mSystems">
        <title>Genome- and Community-Level Interaction Insights into Carbon Utilization and Element Cycling Functions of Hydrothermarchaeota in Hydrothermal Sediment.</title>
        <authorList>
            <person name="Zhou Z."/>
            <person name="Liu Y."/>
            <person name="Xu W."/>
            <person name="Pan J."/>
            <person name="Luo Z.H."/>
            <person name="Li M."/>
        </authorList>
    </citation>
    <scope>NUCLEOTIDE SEQUENCE [LARGE SCALE GENOMIC DNA]</scope>
    <source>
        <strain evidence="10">HyVt-485</strain>
    </source>
</reference>
<dbReference type="AlphaFoldDB" id="A0A7C5R0F9"/>
<dbReference type="Pfam" id="PF02771">
    <property type="entry name" value="Acyl-CoA_dh_N"/>
    <property type="match status" value="1"/>
</dbReference>
<comment type="similarity">
    <text evidence="2 6">Belongs to the acyl-CoA dehydrogenase family.</text>
</comment>
<dbReference type="InterPro" id="IPR037069">
    <property type="entry name" value="AcylCoA_DH/ox_N_sf"/>
</dbReference>
<dbReference type="GO" id="GO:0005737">
    <property type="term" value="C:cytoplasm"/>
    <property type="evidence" value="ECO:0007669"/>
    <property type="project" value="TreeGrafter"/>
</dbReference>
<comment type="caution">
    <text evidence="10">The sequence shown here is derived from an EMBL/GenBank/DDBJ whole genome shotgun (WGS) entry which is preliminary data.</text>
</comment>
<dbReference type="GO" id="GO:0050660">
    <property type="term" value="F:flavin adenine dinucleotide binding"/>
    <property type="evidence" value="ECO:0007669"/>
    <property type="project" value="InterPro"/>
</dbReference>
<organism evidence="10">
    <name type="scientific">Hellea balneolensis</name>
    <dbReference type="NCBI Taxonomy" id="287478"/>
    <lineage>
        <taxon>Bacteria</taxon>
        <taxon>Pseudomonadati</taxon>
        <taxon>Pseudomonadota</taxon>
        <taxon>Alphaproteobacteria</taxon>
        <taxon>Maricaulales</taxon>
        <taxon>Robiginitomaculaceae</taxon>
        <taxon>Hellea</taxon>
    </lineage>
</organism>
<feature type="non-terminal residue" evidence="10">
    <location>
        <position position="361"/>
    </location>
</feature>
<dbReference type="InterPro" id="IPR036250">
    <property type="entry name" value="AcylCo_DH-like_C"/>
</dbReference>
<dbReference type="Proteomes" id="UP000885830">
    <property type="component" value="Unassembled WGS sequence"/>
</dbReference>
<dbReference type="SUPFAM" id="SSF56645">
    <property type="entry name" value="Acyl-CoA dehydrogenase NM domain-like"/>
    <property type="match status" value="1"/>
</dbReference>
<dbReference type="Pfam" id="PF00441">
    <property type="entry name" value="Acyl-CoA_dh_1"/>
    <property type="match status" value="1"/>
</dbReference>
<evidence type="ECO:0000256" key="5">
    <source>
        <dbReference type="ARBA" id="ARBA00023002"/>
    </source>
</evidence>
<sequence length="361" mass="39810">MQLSDEHEQLARTVKAFVETEINPHVEEWETEGVFPAHDLFKKLGDLGLLGISKSPEYGGQGLDYSYEIVFAEELSAAHCGGVPMAIGVQSNMATPALARYGSDALRQQFLVPAIAGDIVLSIAVSEPSAGSDVASIKTHARKDGDDYIINGSKMWITNATQADVFCVLVNTSGDEKHSNKSLVLVPSDTPGISLGDRLKKMGMRCSDTAPIFFDDVRVPSRYRIGAEGHGFVYQMQQFQEERLFGVAMGLKGLENCINETVAYTRERQVFGRPLLDKQTIHFRLAELQTEVEALRALLYRAVDAYINGEDVTKLASMAKLKAGRLSRELPDACLQYWGGMGYMGDNLVNRTYRDSRLMAI</sequence>
<dbReference type="InterPro" id="IPR050741">
    <property type="entry name" value="Acyl-CoA_dehydrogenase"/>
</dbReference>
<dbReference type="FunFam" id="2.40.110.10:FF:000002">
    <property type="entry name" value="Acyl-CoA dehydrogenase fadE12"/>
    <property type="match status" value="1"/>
</dbReference>
<accession>A0A7C5R0F9</accession>
<keyword evidence="3 6" id="KW-0285">Flavoprotein</keyword>
<dbReference type="InterPro" id="IPR009075">
    <property type="entry name" value="AcylCo_DH/oxidase_C"/>
</dbReference>
<evidence type="ECO:0000313" key="10">
    <source>
        <dbReference type="EMBL" id="HHL42844.1"/>
    </source>
</evidence>
<dbReference type="Gene3D" id="1.10.540.10">
    <property type="entry name" value="Acyl-CoA dehydrogenase/oxidase, N-terminal domain"/>
    <property type="match status" value="1"/>
</dbReference>
<dbReference type="Gene3D" id="1.20.140.10">
    <property type="entry name" value="Butyryl-CoA Dehydrogenase, subunit A, domain 3"/>
    <property type="match status" value="1"/>
</dbReference>
<evidence type="ECO:0000259" key="7">
    <source>
        <dbReference type="Pfam" id="PF00441"/>
    </source>
</evidence>
<dbReference type="PROSITE" id="PS00073">
    <property type="entry name" value="ACYL_COA_DH_2"/>
    <property type="match status" value="1"/>
</dbReference>
<evidence type="ECO:0000256" key="3">
    <source>
        <dbReference type="ARBA" id="ARBA00022630"/>
    </source>
</evidence>
<evidence type="ECO:0000256" key="2">
    <source>
        <dbReference type="ARBA" id="ARBA00009347"/>
    </source>
</evidence>
<name>A0A7C5R0F9_9PROT</name>
<dbReference type="GO" id="GO:0003995">
    <property type="term" value="F:acyl-CoA dehydrogenase activity"/>
    <property type="evidence" value="ECO:0007669"/>
    <property type="project" value="InterPro"/>
</dbReference>
<feature type="domain" description="Acyl-CoA dehydrogenase/oxidase C-terminal" evidence="7">
    <location>
        <begin position="229"/>
        <end position="361"/>
    </location>
</feature>
<keyword evidence="4 6" id="KW-0274">FAD</keyword>
<dbReference type="FunFam" id="1.10.540.10:FF:000026">
    <property type="entry name" value="Acyl-CoA dehydrogenase medium chain"/>
    <property type="match status" value="1"/>
</dbReference>
<dbReference type="PANTHER" id="PTHR48083:SF6">
    <property type="entry name" value="ACYL-COA DEHYDROGENASE 6"/>
    <property type="match status" value="1"/>
</dbReference>
<dbReference type="InterPro" id="IPR009100">
    <property type="entry name" value="AcylCoA_DH/oxidase_NM_dom_sf"/>
</dbReference>
<evidence type="ECO:0000259" key="8">
    <source>
        <dbReference type="Pfam" id="PF02770"/>
    </source>
</evidence>
<proteinExistence type="inferred from homology"/>
<dbReference type="EMBL" id="DRMJ01000221">
    <property type="protein sequence ID" value="HHL42844.1"/>
    <property type="molecule type" value="Genomic_DNA"/>
</dbReference>
<evidence type="ECO:0000256" key="4">
    <source>
        <dbReference type="ARBA" id="ARBA00022827"/>
    </source>
</evidence>
<feature type="domain" description="Acyl-CoA dehydrogenase/oxidase N-terminal" evidence="9">
    <location>
        <begin position="4"/>
        <end position="118"/>
    </location>
</feature>
<dbReference type="InterPro" id="IPR006091">
    <property type="entry name" value="Acyl-CoA_Oxase/DH_mid-dom"/>
</dbReference>
<evidence type="ECO:0000256" key="1">
    <source>
        <dbReference type="ARBA" id="ARBA00001974"/>
    </source>
</evidence>